<dbReference type="Proteomes" id="UP000694410">
    <property type="component" value="Unplaced"/>
</dbReference>
<keyword evidence="3" id="KW-0808">Transferase</keyword>
<gene>
    <name evidence="10" type="primary">PARP9</name>
</gene>
<evidence type="ECO:0000256" key="7">
    <source>
        <dbReference type="SAM" id="MobiDB-lite"/>
    </source>
</evidence>
<dbReference type="Ensembl" id="ENSCCET00000013522.1">
    <property type="protein sequence ID" value="ENSCCEP00000008500.1"/>
    <property type="gene ID" value="ENSCCEG00000008763.1"/>
</dbReference>
<dbReference type="Pfam" id="PF01661">
    <property type="entry name" value="Macro"/>
    <property type="match status" value="1"/>
</dbReference>
<dbReference type="InterPro" id="IPR043472">
    <property type="entry name" value="Macro_dom-like"/>
</dbReference>
<reference evidence="10" key="2">
    <citation type="submission" date="2025-09" db="UniProtKB">
        <authorList>
            <consortium name="Ensembl"/>
        </authorList>
    </citation>
    <scope>IDENTIFICATION</scope>
</reference>
<evidence type="ECO:0000256" key="6">
    <source>
        <dbReference type="ARBA" id="ARBA00024347"/>
    </source>
</evidence>
<comment type="subcellular location">
    <subcellularLocation>
        <location evidence="1">Nucleus</location>
    </subcellularLocation>
</comment>
<evidence type="ECO:0000256" key="3">
    <source>
        <dbReference type="ARBA" id="ARBA00022679"/>
    </source>
</evidence>
<dbReference type="PANTHER" id="PTHR14453:SF70">
    <property type="entry name" value="PROTEIN MONO-ADP-RIBOSYLTRANSFERASE PARP9"/>
    <property type="match status" value="1"/>
</dbReference>
<feature type="domain" description="PARP catalytic" evidence="8">
    <location>
        <begin position="714"/>
        <end position="921"/>
    </location>
</feature>
<feature type="domain" description="Macro" evidence="9">
    <location>
        <begin position="190"/>
        <end position="378"/>
    </location>
</feature>
<keyword evidence="2" id="KW-0328">Glycosyltransferase</keyword>
<dbReference type="GO" id="GO:0010629">
    <property type="term" value="P:negative regulation of gene expression"/>
    <property type="evidence" value="ECO:0007669"/>
    <property type="project" value="TreeGrafter"/>
</dbReference>
<protein>
    <submittedName>
        <fullName evidence="10">Poly(ADP-ribose) polymerase family member 9</fullName>
    </submittedName>
</protein>
<dbReference type="GO" id="GO:0070212">
    <property type="term" value="P:protein poly-ADP-ribosylation"/>
    <property type="evidence" value="ECO:0007669"/>
    <property type="project" value="TreeGrafter"/>
</dbReference>
<dbReference type="GO" id="GO:0005737">
    <property type="term" value="C:cytoplasm"/>
    <property type="evidence" value="ECO:0007669"/>
    <property type="project" value="TreeGrafter"/>
</dbReference>
<dbReference type="GO" id="GO:0003714">
    <property type="term" value="F:transcription corepressor activity"/>
    <property type="evidence" value="ECO:0007669"/>
    <property type="project" value="TreeGrafter"/>
</dbReference>
<evidence type="ECO:0000313" key="11">
    <source>
        <dbReference type="Proteomes" id="UP000694410"/>
    </source>
</evidence>
<evidence type="ECO:0000256" key="1">
    <source>
        <dbReference type="ARBA" id="ARBA00004123"/>
    </source>
</evidence>
<reference evidence="10" key="1">
    <citation type="submission" date="2025-08" db="UniProtKB">
        <authorList>
            <consortium name="Ensembl"/>
        </authorList>
    </citation>
    <scope>IDENTIFICATION</scope>
</reference>
<feature type="compositionally biased region" description="Polar residues" evidence="7">
    <location>
        <begin position="581"/>
        <end position="594"/>
    </location>
</feature>
<dbReference type="AlphaFoldDB" id="A0A8C0UJS9"/>
<feature type="region of interest" description="Disordered" evidence="7">
    <location>
        <begin position="579"/>
        <end position="600"/>
    </location>
</feature>
<dbReference type="SUPFAM" id="SSF56399">
    <property type="entry name" value="ADP-ribosylation"/>
    <property type="match status" value="1"/>
</dbReference>
<dbReference type="CDD" id="cd02907">
    <property type="entry name" value="Macro_Af1521_BAL-like"/>
    <property type="match status" value="1"/>
</dbReference>
<dbReference type="PANTHER" id="PTHR14453">
    <property type="entry name" value="PARP/ZINC FINGER CCCH TYPE DOMAIN CONTAINING PROTEIN"/>
    <property type="match status" value="1"/>
</dbReference>
<dbReference type="SMART" id="SM00506">
    <property type="entry name" value="A1pp"/>
    <property type="match status" value="1"/>
</dbReference>
<dbReference type="InterPro" id="IPR002589">
    <property type="entry name" value="Macro_dom"/>
</dbReference>
<evidence type="ECO:0000256" key="5">
    <source>
        <dbReference type="ARBA" id="ARBA00023242"/>
    </source>
</evidence>
<keyword evidence="5" id="KW-0539">Nucleus</keyword>
<keyword evidence="11" id="KW-1185">Reference proteome</keyword>
<dbReference type="GO" id="GO:0005634">
    <property type="term" value="C:nucleus"/>
    <property type="evidence" value="ECO:0007669"/>
    <property type="project" value="UniProtKB-SubCell"/>
</dbReference>
<dbReference type="GO" id="GO:0060335">
    <property type="term" value="P:positive regulation of type II interferon-mediated signaling pathway"/>
    <property type="evidence" value="ECO:0007669"/>
    <property type="project" value="TreeGrafter"/>
</dbReference>
<dbReference type="PROSITE" id="PS51059">
    <property type="entry name" value="PARP_CATALYTIC"/>
    <property type="match status" value="1"/>
</dbReference>
<evidence type="ECO:0000256" key="2">
    <source>
        <dbReference type="ARBA" id="ARBA00022676"/>
    </source>
</evidence>
<name>A0A8C0UJS9_CYACU</name>
<dbReference type="PROSITE" id="PS51154">
    <property type="entry name" value="MACRO"/>
    <property type="match status" value="1"/>
</dbReference>
<comment type="similarity">
    <text evidence="6">Belongs to the ARTD/PARP family.</text>
</comment>
<keyword evidence="4" id="KW-0520">NAD</keyword>
<accession>A0A8C0UJS9</accession>
<sequence>MVPLRPFPVPSQPSPLPSHTLLVQEVHPVGVGLGARVHVALATPRPLSRLEVCLKLEVRFLAGGGRRLEPHQQWRRRHDRAPPPAFAFASRSATRFRFRSPLRPRFPLQLRALRIRPARLMGVVQSYVSDFFRWKPALGSSMVMDEFSLRIPISKDAYEALKRRENCLNILISKKFACTLAFRKGTECTIEVYRKKVKSGIDICVYKDDLTRHKVDAVVNAANEYLEHGAGLALALVKTGGPEIQEQSDLYIQRYGRVQVGNIAVTGAGMLPCKEVIHAVGPRWNSREKERCCYLLQIAILNVLHYVSAPGKALKSVAIPAVSSGIYAFPVDLCSQVIAMAVKEFVEASSPSCLREIRLVNIDESTVAEIKKACEKFLGDTNSLEDTVSASPSQFPTHLKHGNIRMRIIKQYPKNLKNTAIVNPLDARGEPSSQSSRQLLEKESPAFRKELQCHLRHPTRSKEPIVSRRHELTSTFVLHVALQCQHPVLQCEEVKDAVKRCLDHFQDISSPSVSFPVNWSPALPVDIVAETMIEAVLNFSRAYPMKKKEVQIVVCPDDPDAYEVVLRKFYSAKCKLENRSDPLSTEPGSQTASSEPVIELRGSTPTALEAAESWLQNVMQIQESRSAVIENNFIFCLGKEEFAELSRVQPSSVCVSEEVRDGQARLKFQGPPDVLIDTVLATEELLLRVQEKTIAEQEKLLNLMCQPEADQLSEEDFHKTSTTDYIQISPVECHLQEFKDRQKEFEKAGLRILRIEKLHNPLLSAAFQRMKTKVDGSSKKTHKLYQDVPAEFCCSVCQTGFHRMYSPPKEQKYGAGIYFTTNPRYLSKDKATWETDSKIYVFEADVVTGSCTTGQPSCIMPPAVERNGFTLYDSLVDSLHRPEIFVIFNGFAALPQYLLTCSPLTKRYLAPGGSKQDPQWE</sequence>
<dbReference type="InterPro" id="IPR012317">
    <property type="entry name" value="Poly(ADP-ribose)pol_cat_dom"/>
</dbReference>
<evidence type="ECO:0000256" key="4">
    <source>
        <dbReference type="ARBA" id="ARBA00023027"/>
    </source>
</evidence>
<proteinExistence type="inferred from homology"/>
<dbReference type="Gene3D" id="3.90.228.10">
    <property type="match status" value="1"/>
</dbReference>
<dbReference type="InterPro" id="IPR052056">
    <property type="entry name" value="Mono-ARTD/PARP"/>
</dbReference>
<dbReference type="GO" id="GO:0003950">
    <property type="term" value="F:NAD+ poly-ADP-ribosyltransferase activity"/>
    <property type="evidence" value="ECO:0007669"/>
    <property type="project" value="InterPro"/>
</dbReference>
<evidence type="ECO:0000313" key="10">
    <source>
        <dbReference type="Ensembl" id="ENSCCEP00000008500.1"/>
    </source>
</evidence>
<dbReference type="GO" id="GO:0044389">
    <property type="term" value="F:ubiquitin-like protein ligase binding"/>
    <property type="evidence" value="ECO:0007669"/>
    <property type="project" value="TreeGrafter"/>
</dbReference>
<organism evidence="10 11">
    <name type="scientific">Cyanistes caeruleus</name>
    <name type="common">Eurasian blue tit</name>
    <name type="synonym">Parus caeruleus</name>
    <dbReference type="NCBI Taxonomy" id="156563"/>
    <lineage>
        <taxon>Eukaryota</taxon>
        <taxon>Metazoa</taxon>
        <taxon>Chordata</taxon>
        <taxon>Craniata</taxon>
        <taxon>Vertebrata</taxon>
        <taxon>Euteleostomi</taxon>
        <taxon>Archelosauria</taxon>
        <taxon>Archosauria</taxon>
        <taxon>Dinosauria</taxon>
        <taxon>Saurischia</taxon>
        <taxon>Theropoda</taxon>
        <taxon>Coelurosauria</taxon>
        <taxon>Aves</taxon>
        <taxon>Neognathae</taxon>
        <taxon>Neoaves</taxon>
        <taxon>Telluraves</taxon>
        <taxon>Australaves</taxon>
        <taxon>Passeriformes</taxon>
        <taxon>Paridae</taxon>
        <taxon>Cyanistes</taxon>
    </lineage>
</organism>
<dbReference type="Gene3D" id="3.40.220.10">
    <property type="entry name" value="Leucine Aminopeptidase, subunit E, domain 1"/>
    <property type="match status" value="2"/>
</dbReference>
<dbReference type="GO" id="GO:1990404">
    <property type="term" value="F:NAD+-protein mono-ADP-ribosyltransferase activity"/>
    <property type="evidence" value="ECO:0007669"/>
    <property type="project" value="TreeGrafter"/>
</dbReference>
<evidence type="ECO:0000259" key="8">
    <source>
        <dbReference type="PROSITE" id="PS51059"/>
    </source>
</evidence>
<dbReference type="SUPFAM" id="SSF52949">
    <property type="entry name" value="Macro domain-like"/>
    <property type="match status" value="2"/>
</dbReference>
<evidence type="ECO:0000259" key="9">
    <source>
        <dbReference type="PROSITE" id="PS51154"/>
    </source>
</evidence>